<dbReference type="PANTHER" id="PTHR31623:SF83">
    <property type="entry name" value="ACETYL-COA-BENZYLALCOHOL ACETYLTRANSFERASE-LIKE"/>
    <property type="match status" value="1"/>
</dbReference>
<comment type="similarity">
    <text evidence="1">Belongs to the plant acyltransferase family.</text>
</comment>
<sequence length="441" mass="49688">MTIMEVQVVSKKMVKPSVPTPDHHKTCKLTAFDQIAPPDQVPIIYFYNSSNIHNIREQLVKSLSETLTKFYPLAGRFVQDGFYVDCNDEGVLYVEAEVNIPLNEFIGQAKKNIQLINDLVPKKNFKDIHSYENPIVGLQMSYFKCGGLAICMYLSHVVADGYTAAAFTKEWSNTTNGIINGDQLVSSSPINFELATLVPARDLSTVIKPAVMPPSKIKETKVVTRRFLFDENAISAFKDHVIKSESVNRPTRVEVVTSVLWKALINQSKLPSSTLYFHLNFRGKTGINTPPLDNHFSLCGNFYTQVPTRFRGGNQTKQDLELHELVKLLRGKLRNTLKNCSEINTADGLFLEAASNFNIIQEDLEDEQVDVRIFTTLCRMPLYETEFGWGKPEWVTIPEMHLEIVFLLDTKCGTGIEALVSMDEADMLQFELDPTISAFAS</sequence>
<reference evidence="4" key="1">
    <citation type="submission" date="2013-12" db="EMBL/GenBank/DDBJ databases">
        <title>Introduction of Zip-lignin into Plants.</title>
        <authorList>
            <person name="Wilkerson C.G."/>
            <person name="Withers S."/>
        </authorList>
    </citation>
    <scope>NUCLEOTIDE SEQUENCE</scope>
    <source>
        <tissue evidence="4">Root</tissue>
    </source>
</reference>
<proteinExistence type="evidence at protein level"/>
<dbReference type="PANTHER" id="PTHR31623">
    <property type="entry name" value="F21J9.9"/>
    <property type="match status" value="1"/>
</dbReference>
<dbReference type="SMR" id="W8NXL9"/>
<dbReference type="GO" id="GO:0016746">
    <property type="term" value="F:acyltransferase activity"/>
    <property type="evidence" value="ECO:0007669"/>
    <property type="project" value="UniProtKB-KW"/>
</dbReference>
<name>W8NXL9_9APIA</name>
<dbReference type="AlphaFoldDB" id="W8NXL9"/>
<feature type="disulfide bond" evidence="5">
    <location>
        <begin position="145"/>
        <end position="412"/>
    </location>
</feature>
<dbReference type="InterPro" id="IPR023213">
    <property type="entry name" value="CAT-like_dom_sf"/>
</dbReference>
<keyword evidence="5" id="KW-0002">3D-structure</keyword>
<evidence type="ECO:0000256" key="3">
    <source>
        <dbReference type="ARBA" id="ARBA00023315"/>
    </source>
</evidence>
<accession>W8NXL9</accession>
<evidence type="ECO:0000313" key="4">
    <source>
        <dbReference type="EMBL" id="AHL24755.1"/>
    </source>
</evidence>
<keyword evidence="3" id="KW-0012">Acyltransferase</keyword>
<dbReference type="PDB" id="7W26">
    <property type="method" value="X-ray"/>
    <property type="resolution" value="2.43 A"/>
    <property type="chains" value="A/B=1-441"/>
</dbReference>
<evidence type="ECO:0007829" key="5">
    <source>
        <dbReference type="PDB" id="7W26"/>
    </source>
</evidence>
<dbReference type="EMBL" id="KF977606">
    <property type="protein sequence ID" value="AHL24755.1"/>
    <property type="molecule type" value="mRNA"/>
</dbReference>
<protein>
    <submittedName>
        <fullName evidence="4">Ferulate monolignol transferase</fullName>
    </submittedName>
</protein>
<evidence type="ECO:0000256" key="2">
    <source>
        <dbReference type="ARBA" id="ARBA00022679"/>
    </source>
</evidence>
<keyword evidence="2 4" id="KW-0808">Transferase</keyword>
<reference evidence="5" key="2">
    <citation type="journal article" date="2022" name="Biochem. Biophys. Res. Commun.">
        <title>Crystal structure of the plant feruloyl-coenzyme A monolignol transferase provides insights into the formation of monolignol ferulate conjugates.</title>
        <authorList>
            <person name="Liu X."/>
            <person name="Dai S."/>
            <person name="Zhou Y."/>
            <person name="Liu J."/>
            <person name="Li D."/>
            <person name="Zhang J."/>
            <person name="Zhu Y."/>
            <person name="Zhao Q."/>
            <person name="Feng Y."/>
            <person name="Zhang Y."/>
        </authorList>
    </citation>
    <scope>X-RAY CRYSTALLOGRAPHY (2.43 ANGSTROMS)</scope>
    <scope>DISULFIDE BONDS</scope>
</reference>
<organism evidence="4">
    <name type="scientific">Angelica sinensis</name>
    <name type="common">Chinese angelica</name>
    <dbReference type="NCBI Taxonomy" id="165353"/>
    <lineage>
        <taxon>Eukaryota</taxon>
        <taxon>Viridiplantae</taxon>
        <taxon>Streptophyta</taxon>
        <taxon>Embryophyta</taxon>
        <taxon>Tracheophyta</taxon>
        <taxon>Spermatophyta</taxon>
        <taxon>Magnoliopsida</taxon>
        <taxon>eudicotyledons</taxon>
        <taxon>Gunneridae</taxon>
        <taxon>Pentapetalae</taxon>
        <taxon>asterids</taxon>
        <taxon>campanulids</taxon>
        <taxon>Apiales</taxon>
        <taxon>Apiaceae</taxon>
        <taxon>Apioideae</taxon>
        <taxon>apioid superclade</taxon>
        <taxon>Selineae</taxon>
        <taxon>Angelica</taxon>
    </lineage>
</organism>
<dbReference type="Gene3D" id="3.30.559.10">
    <property type="entry name" value="Chloramphenicol acetyltransferase-like domain"/>
    <property type="match status" value="2"/>
</dbReference>
<dbReference type="Pfam" id="PF02458">
    <property type="entry name" value="Transferase"/>
    <property type="match status" value="1"/>
</dbReference>
<evidence type="ECO:0000256" key="1">
    <source>
        <dbReference type="ARBA" id="ARBA00009861"/>
    </source>
</evidence>